<dbReference type="HOGENOM" id="CLU_3303712_0_0_11"/>
<dbReference type="Proteomes" id="UP000009235">
    <property type="component" value="Plasmid pAS9A-2"/>
</dbReference>
<dbReference type="EMBL" id="CP002788">
    <property type="protein sequence ID" value="AEF43062.1"/>
    <property type="molecule type" value="Genomic_DNA"/>
</dbReference>
<name>F6ESE1_HOYSD</name>
<dbReference type="KEGG" id="asd:AS9A_P20018"/>
<dbReference type="AlphaFoldDB" id="F6ESE1"/>
<evidence type="ECO:0000313" key="2">
    <source>
        <dbReference type="Proteomes" id="UP000009235"/>
    </source>
</evidence>
<reference evidence="1 2" key="1">
    <citation type="journal article" date="2011" name="J. Bacteriol.">
        <title>Complete genome sequence of Amycolicicoccus subflavus DQS3-9A1T, an actinomycete isolated from crude oil-polluted soil.</title>
        <authorList>
            <person name="Cai M."/>
            <person name="Chen W.M."/>
            <person name="Nie Y."/>
            <person name="Chi C.Q."/>
            <person name="Wang Y.N."/>
            <person name="Tang Y.Q."/>
            <person name="Li G.Y."/>
            <person name="Wu X.L."/>
        </authorList>
    </citation>
    <scope>NUCLEOTIDE SEQUENCE [LARGE SCALE GENOMIC DNA]</scope>
    <source>
        <strain evidence="2">DSM 45089 / DQS3-9A1</strain>
        <plasmid evidence="1 2">pAS9A-2</plasmid>
    </source>
</reference>
<proteinExistence type="predicted"/>
<organism evidence="1 2">
    <name type="scientific">Hoyosella subflava (strain DSM 45089 / JCM 17490 / NBRC 109087 / DQS3-9A1)</name>
    <name type="common">Amycolicicoccus subflavus</name>
    <dbReference type="NCBI Taxonomy" id="443218"/>
    <lineage>
        <taxon>Bacteria</taxon>
        <taxon>Bacillati</taxon>
        <taxon>Actinomycetota</taxon>
        <taxon>Actinomycetes</taxon>
        <taxon>Mycobacteriales</taxon>
        <taxon>Hoyosellaceae</taxon>
        <taxon>Hoyosella</taxon>
    </lineage>
</organism>
<accession>F6ESE1</accession>
<protein>
    <submittedName>
        <fullName evidence="1">Uncharacterized protein</fullName>
    </submittedName>
</protein>
<gene>
    <name evidence="1" type="ordered locus">AS9A_P20018</name>
</gene>
<sequence length="39" mass="4605">MRRPQYRQFLLVAAVTREFAGLPQPDISMRPKRMKTDIS</sequence>
<keyword evidence="1" id="KW-0614">Plasmid</keyword>
<keyword evidence="2" id="KW-1185">Reference proteome</keyword>
<geneLocation type="plasmid" evidence="1 2">
    <name>pAS9A-2</name>
</geneLocation>
<evidence type="ECO:0000313" key="1">
    <source>
        <dbReference type="EMBL" id="AEF43062.1"/>
    </source>
</evidence>